<dbReference type="GO" id="GO:0006368">
    <property type="term" value="P:transcription elongation by RNA polymerase II"/>
    <property type="evidence" value="ECO:0007669"/>
    <property type="project" value="InterPro"/>
</dbReference>
<feature type="compositionally biased region" description="Low complexity" evidence="7">
    <location>
        <begin position="135"/>
        <end position="151"/>
    </location>
</feature>
<dbReference type="PANTHER" id="PTHR15970:SF7">
    <property type="entry name" value="ELL-ASSOCIATED FACTOR 2"/>
    <property type="match status" value="1"/>
</dbReference>
<evidence type="ECO:0000313" key="9">
    <source>
        <dbReference type="Ensembl" id="ENSORLP00020031482.1"/>
    </source>
</evidence>
<reference evidence="9 10" key="2">
    <citation type="submission" date="2017-04" db="EMBL/GenBank/DDBJ databases">
        <title>CpG methylation of centromeres and impact of large insertions on vertebrate speciation.</title>
        <authorList>
            <person name="Ichikawa K."/>
            <person name="Yoshimura J."/>
            <person name="Morishita S."/>
        </authorList>
    </citation>
    <scope>NUCLEOTIDE SEQUENCE</scope>
    <source>
        <strain evidence="9 10">HNI</strain>
    </source>
</reference>
<evidence type="ECO:0000256" key="2">
    <source>
        <dbReference type="ARBA" id="ARBA00007798"/>
    </source>
</evidence>
<evidence type="ECO:0000259" key="8">
    <source>
        <dbReference type="Pfam" id="PF09816"/>
    </source>
</evidence>
<name>A0A3P9MEP2_ORYLA</name>
<keyword evidence="3" id="KW-0805">Transcription regulation</keyword>
<feature type="compositionally biased region" description="Low complexity" evidence="7">
    <location>
        <begin position="181"/>
        <end position="205"/>
    </location>
</feature>
<dbReference type="GO" id="GO:0032783">
    <property type="term" value="C:super elongation complex"/>
    <property type="evidence" value="ECO:0007669"/>
    <property type="project" value="InterPro"/>
</dbReference>
<dbReference type="Proteomes" id="UP000265180">
    <property type="component" value="Chromosome 21"/>
</dbReference>
<feature type="compositionally biased region" description="Polar residues" evidence="7">
    <location>
        <begin position="219"/>
        <end position="232"/>
    </location>
</feature>
<comment type="subcellular location">
    <subcellularLocation>
        <location evidence="1">Nucleus</location>
    </subcellularLocation>
</comment>
<evidence type="ECO:0000256" key="6">
    <source>
        <dbReference type="ARBA" id="ARBA00023242"/>
    </source>
</evidence>
<feature type="domain" description="Transcription elongation factor Eaf N-terminal" evidence="8">
    <location>
        <begin position="15"/>
        <end position="113"/>
    </location>
</feature>
<evidence type="ECO:0000256" key="3">
    <source>
        <dbReference type="ARBA" id="ARBA00023015"/>
    </source>
</evidence>
<evidence type="ECO:0000313" key="10">
    <source>
        <dbReference type="Proteomes" id="UP000265180"/>
    </source>
</evidence>
<proteinExistence type="inferred from homology"/>
<dbReference type="Pfam" id="PF09816">
    <property type="entry name" value="EAF"/>
    <property type="match status" value="1"/>
</dbReference>
<accession>A0A3P9MEP2</accession>
<reference evidence="9" key="4">
    <citation type="submission" date="2025-09" db="UniProtKB">
        <authorList>
            <consortium name="Ensembl"/>
        </authorList>
    </citation>
    <scope>IDENTIFICATION</scope>
    <source>
        <strain evidence="9">HNI</strain>
    </source>
</reference>
<keyword evidence="4" id="KW-0010">Activator</keyword>
<dbReference type="InterPro" id="IPR027093">
    <property type="entry name" value="EAF_fam"/>
</dbReference>
<evidence type="ECO:0000256" key="1">
    <source>
        <dbReference type="ARBA" id="ARBA00004123"/>
    </source>
</evidence>
<dbReference type="InterPro" id="IPR019194">
    <property type="entry name" value="Tscrpt_elong_fac_Eaf_N"/>
</dbReference>
<sequence>MNGTGCGNFDNQEHVLKLGETFEKHPKSAYHTVRYDFKPASIDTTCEGELEVGKGEQVTITLPNLEGSSAPVTVFKGSKRPYMKECILIVNHDTGEYRLEKLNSNIAVKKTRAEGSSKIHSRLEQQTNRLSQQVKSTTSSSSKTSTSSKSSPVKEKTSPPSPMDDIERELMAEARVMDQLSSGGSSSDSNSSSSSSSEESSSSSDSEGEQARAPPSAPPNQSMPIITTSSNKPSHHQESGGGLMNTLSKYPSRLMLSQPIIRRGIIKTTFICVVVVSAVLAKHSKFYHYQCPNGRDVRRKTARWNKIFSVVTSMKADFSARVDKLLMAVEDIKRELSDCAKRVTQTEVRISNTEDDISVLQAKVSTLETKEKAL</sequence>
<evidence type="ECO:0000256" key="4">
    <source>
        <dbReference type="ARBA" id="ARBA00023159"/>
    </source>
</evidence>
<dbReference type="AlphaFoldDB" id="A0A3P9MEP2"/>
<reference key="1">
    <citation type="journal article" date="2007" name="Nature">
        <title>The medaka draft genome and insights into vertebrate genome evolution.</title>
        <authorList>
            <person name="Kasahara M."/>
            <person name="Naruse K."/>
            <person name="Sasaki S."/>
            <person name="Nakatani Y."/>
            <person name="Qu W."/>
            <person name="Ahsan B."/>
            <person name="Yamada T."/>
            <person name="Nagayasu Y."/>
            <person name="Doi K."/>
            <person name="Kasai Y."/>
            <person name="Jindo T."/>
            <person name="Kobayashi D."/>
            <person name="Shimada A."/>
            <person name="Toyoda A."/>
            <person name="Kuroki Y."/>
            <person name="Fujiyama A."/>
            <person name="Sasaki T."/>
            <person name="Shimizu A."/>
            <person name="Asakawa S."/>
            <person name="Shimizu N."/>
            <person name="Hashimoto S."/>
            <person name="Yang J."/>
            <person name="Lee Y."/>
            <person name="Matsushima K."/>
            <person name="Sugano S."/>
            <person name="Sakaizumi M."/>
            <person name="Narita T."/>
            <person name="Ohishi K."/>
            <person name="Haga S."/>
            <person name="Ohta F."/>
            <person name="Nomoto H."/>
            <person name="Nogata K."/>
            <person name="Morishita T."/>
            <person name="Endo T."/>
            <person name="Shin-I T."/>
            <person name="Takeda H."/>
            <person name="Morishita S."/>
            <person name="Kohara Y."/>
        </authorList>
    </citation>
    <scope>NUCLEOTIDE SEQUENCE [LARGE SCALE GENOMIC DNA]</scope>
    <source>
        <strain>Hd-rR</strain>
    </source>
</reference>
<evidence type="ECO:0000256" key="5">
    <source>
        <dbReference type="ARBA" id="ARBA00023163"/>
    </source>
</evidence>
<feature type="compositionally biased region" description="Basic and acidic residues" evidence="7">
    <location>
        <begin position="111"/>
        <end position="123"/>
    </location>
</feature>
<evidence type="ECO:0000256" key="7">
    <source>
        <dbReference type="SAM" id="MobiDB-lite"/>
    </source>
</evidence>
<reference evidence="9" key="3">
    <citation type="submission" date="2025-08" db="UniProtKB">
        <authorList>
            <consortium name="Ensembl"/>
        </authorList>
    </citation>
    <scope>IDENTIFICATION</scope>
    <source>
        <strain evidence="9">HNI</strain>
    </source>
</reference>
<feature type="region of interest" description="Disordered" evidence="7">
    <location>
        <begin position="179"/>
        <end position="243"/>
    </location>
</feature>
<dbReference type="Gene3D" id="1.20.5.340">
    <property type="match status" value="1"/>
</dbReference>
<protein>
    <submittedName>
        <fullName evidence="9">ELL associated factor 2</fullName>
    </submittedName>
</protein>
<dbReference type="Ensembl" id="ENSORLT00020033482.1">
    <property type="protein sequence ID" value="ENSORLP00020031482.1"/>
    <property type="gene ID" value="ENSORLG00020016530.1"/>
</dbReference>
<keyword evidence="5" id="KW-0804">Transcription</keyword>
<feature type="compositionally biased region" description="Polar residues" evidence="7">
    <location>
        <begin position="124"/>
        <end position="134"/>
    </location>
</feature>
<dbReference type="PANTHER" id="PTHR15970">
    <property type="entry name" value="ELL-ASSOCIATED FACTOR EAF"/>
    <property type="match status" value="1"/>
</dbReference>
<keyword evidence="6" id="KW-0539">Nucleus</keyword>
<feature type="region of interest" description="Disordered" evidence="7">
    <location>
        <begin position="111"/>
        <end position="164"/>
    </location>
</feature>
<organism evidence="9 10">
    <name type="scientific">Oryzias latipes</name>
    <name type="common">Japanese rice fish</name>
    <name type="synonym">Japanese killifish</name>
    <dbReference type="NCBI Taxonomy" id="8090"/>
    <lineage>
        <taxon>Eukaryota</taxon>
        <taxon>Metazoa</taxon>
        <taxon>Chordata</taxon>
        <taxon>Craniata</taxon>
        <taxon>Vertebrata</taxon>
        <taxon>Euteleostomi</taxon>
        <taxon>Actinopterygii</taxon>
        <taxon>Neopterygii</taxon>
        <taxon>Teleostei</taxon>
        <taxon>Neoteleostei</taxon>
        <taxon>Acanthomorphata</taxon>
        <taxon>Ovalentaria</taxon>
        <taxon>Atherinomorphae</taxon>
        <taxon>Beloniformes</taxon>
        <taxon>Adrianichthyidae</taxon>
        <taxon>Oryziinae</taxon>
        <taxon>Oryzias</taxon>
    </lineage>
</organism>
<comment type="similarity">
    <text evidence="2">Belongs to the EAF family.</text>
</comment>